<protein>
    <submittedName>
        <fullName evidence="1">Uncharacterized protein</fullName>
    </submittedName>
</protein>
<evidence type="ECO:0000313" key="2">
    <source>
        <dbReference type="Proteomes" id="UP000215453"/>
    </source>
</evidence>
<dbReference type="Proteomes" id="UP000215453">
    <property type="component" value="Chromosome 7"/>
</dbReference>
<dbReference type="EMBL" id="LT882682">
    <property type="protein sequence ID" value="SMY26449.1"/>
    <property type="molecule type" value="Genomic_DNA"/>
</dbReference>
<reference evidence="1 2" key="1">
    <citation type="submission" date="2016-10" db="EMBL/GenBank/DDBJ databases">
        <authorList>
            <person name="Varghese N."/>
        </authorList>
    </citation>
    <scope>NUCLEOTIDE SEQUENCE [LARGE SCALE GENOMIC DNA]</scope>
</reference>
<sequence>MSFGNLFSKLCTAGMVRVHDVARAARIEGAKVAPDVATATTPSDALSLVVPPHDNWGALTHCRAVDVIMQEAREAGGDATLPNGIKLGIF</sequence>
<gene>
    <name evidence="1" type="ORF">ZT1A5_G7892</name>
</gene>
<name>A0A1Y6LS39_ZYMTR</name>
<organism evidence="1 2">
    <name type="scientific">Zymoseptoria tritici ST99CH_1A5</name>
    <dbReference type="NCBI Taxonomy" id="1276529"/>
    <lineage>
        <taxon>Eukaryota</taxon>
        <taxon>Fungi</taxon>
        <taxon>Dikarya</taxon>
        <taxon>Ascomycota</taxon>
        <taxon>Pezizomycotina</taxon>
        <taxon>Dothideomycetes</taxon>
        <taxon>Dothideomycetidae</taxon>
        <taxon>Mycosphaerellales</taxon>
        <taxon>Mycosphaerellaceae</taxon>
        <taxon>Zymoseptoria</taxon>
    </lineage>
</organism>
<dbReference type="AlphaFoldDB" id="A0A1Y6LS39"/>
<proteinExistence type="predicted"/>
<evidence type="ECO:0000313" key="1">
    <source>
        <dbReference type="EMBL" id="SMY26449.1"/>
    </source>
</evidence>
<accession>A0A1Y6LS39</accession>